<dbReference type="PANTHER" id="PTHR42040">
    <property type="entry name" value="INNER KINETOCHORE SUBUNIT FTA4"/>
    <property type="match status" value="1"/>
</dbReference>
<name>A0A9X0AAY8_9HELO</name>
<dbReference type="EMBL" id="JAPEIS010000014">
    <property type="protein sequence ID" value="KAJ8059519.1"/>
    <property type="molecule type" value="Genomic_DNA"/>
</dbReference>
<evidence type="ECO:0000313" key="2">
    <source>
        <dbReference type="Proteomes" id="UP001152300"/>
    </source>
</evidence>
<accession>A0A9X0AAY8</accession>
<comment type="caution">
    <text evidence="1">The sequence shown here is derived from an EMBL/GenBank/DDBJ whole genome shotgun (WGS) entry which is preliminary data.</text>
</comment>
<gene>
    <name evidence="1" type="ORF">OCU04_011177</name>
</gene>
<dbReference type="InterPro" id="IPR025207">
    <property type="entry name" value="Sim4_Fta4"/>
</dbReference>
<evidence type="ECO:0000313" key="1">
    <source>
        <dbReference type="EMBL" id="KAJ8059519.1"/>
    </source>
</evidence>
<protein>
    <submittedName>
        <fullName evidence="1">Uncharacterized protein</fullName>
    </submittedName>
</protein>
<sequence length="85" mass="10047">MAKERLEQCNAAKKLLEPFEQADKNVQENLVTKNGEVEKELERMRMLMLRVERGIAGLEGEDREDHMNVDFEEDDRERLRFLGII</sequence>
<proteinExistence type="predicted"/>
<keyword evidence="2" id="KW-1185">Reference proteome</keyword>
<organism evidence="1 2">
    <name type="scientific">Sclerotinia nivalis</name>
    <dbReference type="NCBI Taxonomy" id="352851"/>
    <lineage>
        <taxon>Eukaryota</taxon>
        <taxon>Fungi</taxon>
        <taxon>Dikarya</taxon>
        <taxon>Ascomycota</taxon>
        <taxon>Pezizomycotina</taxon>
        <taxon>Leotiomycetes</taxon>
        <taxon>Helotiales</taxon>
        <taxon>Sclerotiniaceae</taxon>
        <taxon>Sclerotinia</taxon>
    </lineage>
</organism>
<dbReference type="Pfam" id="PF13093">
    <property type="entry name" value="FTA4"/>
    <property type="match status" value="1"/>
</dbReference>
<dbReference type="AlphaFoldDB" id="A0A9X0AAY8"/>
<dbReference type="Proteomes" id="UP001152300">
    <property type="component" value="Unassembled WGS sequence"/>
</dbReference>
<dbReference type="PANTHER" id="PTHR42040:SF1">
    <property type="entry name" value="INNER KINETOCHORE SUBUNIT FTA4"/>
    <property type="match status" value="1"/>
</dbReference>
<reference evidence="1" key="1">
    <citation type="submission" date="2022-11" db="EMBL/GenBank/DDBJ databases">
        <title>Genome Resource of Sclerotinia nivalis Strain SnTB1, a Plant Pathogen Isolated from American Ginseng.</title>
        <authorList>
            <person name="Fan S."/>
        </authorList>
    </citation>
    <scope>NUCLEOTIDE SEQUENCE</scope>
    <source>
        <strain evidence="1">SnTB1</strain>
    </source>
</reference>
<dbReference type="GO" id="GO:0031511">
    <property type="term" value="C:Mis6-Sim4 complex"/>
    <property type="evidence" value="ECO:0007669"/>
    <property type="project" value="InterPro"/>
</dbReference>